<sequence>MYPADQQRPAPEAVISLLGLFQFFFADGKPAFVSVVFDKTAQQPVQCLAQYIARGRHGQPCPGGIGVGQQQADQHRFRLHGQQRAGTEGGEEQAEIAG</sequence>
<organism evidence="1">
    <name type="scientific">Pseudomonas putida</name>
    <name type="common">Arthrobacter siderocapsulatus</name>
    <dbReference type="NCBI Taxonomy" id="303"/>
    <lineage>
        <taxon>Bacteria</taxon>
        <taxon>Pseudomonadati</taxon>
        <taxon>Pseudomonadota</taxon>
        <taxon>Gammaproteobacteria</taxon>
        <taxon>Pseudomonadales</taxon>
        <taxon>Pseudomonadaceae</taxon>
        <taxon>Pseudomonas</taxon>
    </lineage>
</organism>
<reference evidence="1" key="1">
    <citation type="journal article" date="2002" name="Environ. Microbiol.">
        <title>Complete sequence of the IncP-9 TOL plasmid pWW0 from Pseudomonas putida.</title>
        <authorList>
            <person name="Greated A."/>
            <person name="Lambertson L."/>
            <person name="Williams P.A."/>
            <person name="Thomas C.M."/>
        </authorList>
    </citation>
    <scope>NUCLEOTIDE SEQUENCE [LARGE SCALE GENOMIC DNA]</scope>
    <source>
        <plasmid evidence="1">pWW0</plasmid>
    </source>
</reference>
<proteinExistence type="predicted"/>
<geneLocation type="plasmid" evidence="1">
    <name>pWW0</name>
</geneLocation>
<dbReference type="EMBL" id="AJ344068">
    <property type="protein sequence ID" value="CAC86832.1"/>
    <property type="molecule type" value="Genomic_DNA"/>
</dbReference>
<dbReference type="AlphaFoldDB" id="Q8VMI0"/>
<protein>
    <submittedName>
        <fullName evidence="1">Uncharacterized protein</fullName>
    </submittedName>
</protein>
<accession>Q8VMI0</accession>
<evidence type="ECO:0000313" key="1">
    <source>
        <dbReference type="EMBL" id="CAC86832.1"/>
    </source>
</evidence>
<keyword evidence="1" id="KW-0614">Plasmid</keyword>
<name>Q8VMI0_PSEPU</name>